<organism evidence="8 9">
    <name type="scientific">Maribacter litopenaei</name>
    <dbReference type="NCBI Taxonomy" id="2976127"/>
    <lineage>
        <taxon>Bacteria</taxon>
        <taxon>Pseudomonadati</taxon>
        <taxon>Bacteroidota</taxon>
        <taxon>Flavobacteriia</taxon>
        <taxon>Flavobacteriales</taxon>
        <taxon>Flavobacteriaceae</taxon>
        <taxon>Maribacter</taxon>
    </lineage>
</organism>
<evidence type="ECO:0000256" key="2">
    <source>
        <dbReference type="ARBA" id="ARBA00022692"/>
    </source>
</evidence>
<dbReference type="InterPro" id="IPR051689">
    <property type="entry name" value="Sterol_desaturase/TMEM195"/>
</dbReference>
<evidence type="ECO:0000256" key="6">
    <source>
        <dbReference type="ARBA" id="ARBA00023136"/>
    </source>
</evidence>
<comment type="subcellular location">
    <subcellularLocation>
        <location evidence="1">Endomembrane system</location>
        <topology evidence="1">Multi-pass membrane protein</topology>
    </subcellularLocation>
</comment>
<sequence>MRLFWCLHSTHHAPENMNLSVTYAHFFLEAPYADTIRTTVCILLGVEPAMLFLIMFIDGTYGAFIHVGENMIKDARFGFLNKIMLTPSHHRVHHARNPLYMDTNFCNLLNIRDRVFGTYQEEQPDTKPEYGITREVNSGNFVDVYFGEIIALAKDVIRAPGIKNKLAYIFMPPGWSHTGEHKTSKIVRTNYLAGKS</sequence>
<proteinExistence type="predicted"/>
<dbReference type="Pfam" id="PF04116">
    <property type="entry name" value="FA_hydroxylase"/>
    <property type="match status" value="1"/>
</dbReference>
<keyword evidence="9" id="KW-1185">Reference proteome</keyword>
<evidence type="ECO:0000259" key="7">
    <source>
        <dbReference type="Pfam" id="PF04116"/>
    </source>
</evidence>
<reference evidence="8" key="1">
    <citation type="submission" date="2022-09" db="EMBL/GenBank/DDBJ databases">
        <title>Maribacter litopenaei sp. nov., isolated from the intestinal tract of the Pacific White Shrimp, Litopenaeus vannamei.</title>
        <authorList>
            <person name="Kim S.Y."/>
            <person name="Hwang C.Y."/>
        </authorList>
    </citation>
    <scope>NUCLEOTIDE SEQUENCE</scope>
    <source>
        <strain evidence="8">HL-LV01</strain>
    </source>
</reference>
<keyword evidence="5" id="KW-0443">Lipid metabolism</keyword>
<dbReference type="PANTHER" id="PTHR21624">
    <property type="entry name" value="STEROL DESATURASE-RELATED PROTEIN"/>
    <property type="match status" value="1"/>
</dbReference>
<feature type="domain" description="Fatty acid hydroxylase" evidence="7">
    <location>
        <begin position="3"/>
        <end position="118"/>
    </location>
</feature>
<keyword evidence="3" id="KW-1133">Transmembrane helix</keyword>
<evidence type="ECO:0000256" key="3">
    <source>
        <dbReference type="ARBA" id="ARBA00022989"/>
    </source>
</evidence>
<evidence type="ECO:0000313" key="8">
    <source>
        <dbReference type="EMBL" id="UWX56432.1"/>
    </source>
</evidence>
<dbReference type="InterPro" id="IPR006694">
    <property type="entry name" value="Fatty_acid_hydroxylase"/>
</dbReference>
<keyword evidence="2" id="KW-0812">Transmembrane</keyword>
<evidence type="ECO:0000256" key="5">
    <source>
        <dbReference type="ARBA" id="ARBA00023098"/>
    </source>
</evidence>
<evidence type="ECO:0000256" key="1">
    <source>
        <dbReference type="ARBA" id="ARBA00004127"/>
    </source>
</evidence>
<accession>A0ABY5YDP0</accession>
<gene>
    <name evidence="8" type="ORF">NYZ99_09705</name>
</gene>
<protein>
    <submittedName>
        <fullName evidence="8">Sterol desaturase family protein</fullName>
    </submittedName>
</protein>
<keyword evidence="4" id="KW-0560">Oxidoreductase</keyword>
<evidence type="ECO:0000256" key="4">
    <source>
        <dbReference type="ARBA" id="ARBA00023002"/>
    </source>
</evidence>
<dbReference type="PANTHER" id="PTHR21624:SF1">
    <property type="entry name" value="ALKYLGLYCEROL MONOOXYGENASE"/>
    <property type="match status" value="1"/>
</dbReference>
<dbReference type="RefSeq" id="WP_260575068.1">
    <property type="nucleotide sequence ID" value="NZ_CP104205.1"/>
</dbReference>
<dbReference type="Proteomes" id="UP001059209">
    <property type="component" value="Chromosome"/>
</dbReference>
<dbReference type="EMBL" id="CP104205">
    <property type="protein sequence ID" value="UWX56432.1"/>
    <property type="molecule type" value="Genomic_DNA"/>
</dbReference>
<keyword evidence="6" id="KW-0472">Membrane</keyword>
<evidence type="ECO:0000313" key="9">
    <source>
        <dbReference type="Proteomes" id="UP001059209"/>
    </source>
</evidence>
<name>A0ABY5YDP0_9FLAO</name>